<evidence type="ECO:0000313" key="2">
    <source>
        <dbReference type="Proteomes" id="UP000054715"/>
    </source>
</evidence>
<dbReference type="EMBL" id="LNYG01000001">
    <property type="protein sequence ID" value="KTD13280.1"/>
    <property type="molecule type" value="Genomic_DNA"/>
</dbReference>
<dbReference type="STRING" id="455.Ljam_0070"/>
<gene>
    <name evidence="1" type="ORF">Ljam_0070</name>
</gene>
<dbReference type="AlphaFoldDB" id="A0A0W0UZI7"/>
<dbReference type="Proteomes" id="UP000054715">
    <property type="component" value="Unassembled WGS sequence"/>
</dbReference>
<dbReference type="PATRIC" id="fig|455.5.peg.73"/>
<comment type="caution">
    <text evidence="1">The sequence shown here is derived from an EMBL/GenBank/DDBJ whole genome shotgun (WGS) entry which is preliminary data.</text>
</comment>
<accession>A0A0W0UZI7</accession>
<proteinExistence type="predicted"/>
<sequence length="675" mass="76868">MTVHVFVGVGPANLHRAIKIRKLDPNAEFIFIDKRLTPETEDKIDRTTARANIFRFENEDVTQKLLDEGVNLEGIIHQRQFDVKTGFQHGDDTVFSAKDFTQIQIRDLQIAFLKTLFAANKKPKLIPQTIRLDSNEVIAEDVKNVLKKNNIATHGEIKIHVATGALMDNEKQQEIIYPEKAQYFMPEATDDIKNTTVTPLHGTTTFIITNQITCDQLRDAQRSLDSTNWQEPLKQFGWSLVRPPRIRVFYANDILYIGPEIPAQMSSMKDKKDYEKAVTAYTRTIATLVFPDLCEQVAHLPVNPHLRSRFPTPRGERGNVMNSHENITIFHHGDRRYLPHYQTGSGFVTAFLQNELYAEIYACNTFEELVALAKAKSPETHQTLNADSLKDTYTKLIPENADESLKERLALEACQKEFFMAFSRDIIEENKKKVGRYLKALHSQELGTFANPVVLAEIINSFNRHHGTRFTSEPPLSSEEKAVFVVALLSTHNAAFLREVLPQLLNKDFSQVNDQQLFRICNMHILDYLNTLSEDQKKYLPTPAGIVERVLFRTTDSQDPVIKNLKNITNLNPEELATAIKTIASEFATKEELHHRAAISWFKGKHSETIHQFVKELKQIANEIEQPDLMGLQAIGVIMEFNKKLQAGHSRRTLQALEKITSSVLSSTESPLMLA</sequence>
<reference evidence="1 2" key="1">
    <citation type="submission" date="2015-11" db="EMBL/GenBank/DDBJ databases">
        <title>Genomic analysis of 38 Legionella species identifies large and diverse effector repertoires.</title>
        <authorList>
            <person name="Burstein D."/>
            <person name="Amaro F."/>
            <person name="Zusman T."/>
            <person name="Lifshitz Z."/>
            <person name="Cohen O."/>
            <person name="Gilbert J.A."/>
            <person name="Pupko T."/>
            <person name="Shuman H.A."/>
            <person name="Segal G."/>
        </authorList>
    </citation>
    <scope>NUCLEOTIDE SEQUENCE [LARGE SCALE GENOMIC DNA]</scope>
    <source>
        <strain evidence="1 2">JA-26-G1-E2</strain>
    </source>
</reference>
<evidence type="ECO:0000313" key="1">
    <source>
        <dbReference type="EMBL" id="KTD13280.1"/>
    </source>
</evidence>
<organism evidence="1 2">
    <name type="scientific">Legionella jamestowniensis</name>
    <dbReference type="NCBI Taxonomy" id="455"/>
    <lineage>
        <taxon>Bacteria</taxon>
        <taxon>Pseudomonadati</taxon>
        <taxon>Pseudomonadota</taxon>
        <taxon>Gammaproteobacteria</taxon>
        <taxon>Legionellales</taxon>
        <taxon>Legionellaceae</taxon>
        <taxon>Legionella</taxon>
    </lineage>
</organism>
<dbReference type="RefSeq" id="WP_058448155.1">
    <property type="nucleotide sequence ID" value="NZ_CAAAJF010000003.1"/>
</dbReference>
<protein>
    <submittedName>
        <fullName evidence="1">Uncharacterized protein</fullName>
    </submittedName>
</protein>
<dbReference type="OrthoDB" id="5652630at2"/>
<name>A0A0W0UZI7_9GAMM</name>